<sequence>MQAMASPAPRSPKHLVSNILPMSPSNFIHRFVPMSPKGPPMRMSHRKPTWKKLYNDDDDVFGGVPVKNGTVVHSPKFLDSVGIDNEFELLLDSRGISEHMRPLLRELDLNLKSCLINNDMCPSPTVIISPTNVRESKAGIHSRTHLWSPKRLRRTATMECSPTKNIVLSSPDSFVEYLFDINLSDISVIAAIELKRALRCERLQWMERFLNLNGIDPISRLLIGLTKLEWREDKDDRLFLELMHCLRTISEFEMGRDHITTIAPLLFPKLIDFMFSDSQPTYFADRGLIVSVIVNYIAIARPEDRYHRCKAILSCLEDPMQPAEKLAPSFIEVSHRRRAYRNWCLECSNVVRDVFWIFIHTSYHIRLISITPEDVFARQDSTLKKRRSASGHISDVEWDTIEYLAVHIELLNLILASVPTQSERNGIRKQMKDSGFDSLIGKYLRASSGNQSKSLHNNLETLIALAFTDGWNTEYMRTGMRRDGELAQADNTSIDVPTLPMKTLLSQDLFSLPEVDILLSGPESRTFEPASDPLI</sequence>
<gene>
    <name evidence="1" type="ORF">V1517DRAFT_375294</name>
</gene>
<evidence type="ECO:0000313" key="1">
    <source>
        <dbReference type="EMBL" id="KAK9320784.1"/>
    </source>
</evidence>
<evidence type="ECO:0000313" key="2">
    <source>
        <dbReference type="Proteomes" id="UP001489719"/>
    </source>
</evidence>
<organism evidence="1 2">
    <name type="scientific">Lipomyces orientalis</name>
    <dbReference type="NCBI Taxonomy" id="1233043"/>
    <lineage>
        <taxon>Eukaryota</taxon>
        <taxon>Fungi</taxon>
        <taxon>Dikarya</taxon>
        <taxon>Ascomycota</taxon>
        <taxon>Saccharomycotina</taxon>
        <taxon>Lipomycetes</taxon>
        <taxon>Lipomycetales</taxon>
        <taxon>Lipomycetaceae</taxon>
        <taxon>Lipomyces</taxon>
    </lineage>
</organism>
<proteinExistence type="predicted"/>
<dbReference type="EMBL" id="MU970116">
    <property type="protein sequence ID" value="KAK9320784.1"/>
    <property type="molecule type" value="Genomic_DNA"/>
</dbReference>
<reference evidence="2" key="1">
    <citation type="journal article" date="2024" name="Front. Bioeng. Biotechnol.">
        <title>Genome-scale model development and genomic sequencing of the oleaginous clade Lipomyces.</title>
        <authorList>
            <person name="Czajka J.J."/>
            <person name="Han Y."/>
            <person name="Kim J."/>
            <person name="Mondo S.J."/>
            <person name="Hofstad B.A."/>
            <person name="Robles A."/>
            <person name="Haridas S."/>
            <person name="Riley R."/>
            <person name="LaButti K."/>
            <person name="Pangilinan J."/>
            <person name="Andreopoulos W."/>
            <person name="Lipzen A."/>
            <person name="Yan J."/>
            <person name="Wang M."/>
            <person name="Ng V."/>
            <person name="Grigoriev I.V."/>
            <person name="Spatafora J.W."/>
            <person name="Magnuson J.K."/>
            <person name="Baker S.E."/>
            <person name="Pomraning K.R."/>
        </authorList>
    </citation>
    <scope>NUCLEOTIDE SEQUENCE [LARGE SCALE GENOMIC DNA]</scope>
    <source>
        <strain evidence="2">CBS 10300</strain>
    </source>
</reference>
<name>A0ACC3TI59_9ASCO</name>
<accession>A0ACC3TI59</accession>
<keyword evidence="2" id="KW-1185">Reference proteome</keyword>
<protein>
    <submittedName>
        <fullName evidence="1">Armadillo-type protein</fullName>
    </submittedName>
</protein>
<dbReference type="Proteomes" id="UP001489719">
    <property type="component" value="Unassembled WGS sequence"/>
</dbReference>
<comment type="caution">
    <text evidence="1">The sequence shown here is derived from an EMBL/GenBank/DDBJ whole genome shotgun (WGS) entry which is preliminary data.</text>
</comment>